<comment type="subunit">
    <text evidence="9">Component of the nuclear pore complex (NPC).</text>
</comment>
<keyword evidence="6 9" id="KW-0811">Translocation</keyword>
<proteinExistence type="inferred from homology"/>
<dbReference type="FunCoup" id="A0A0I9N9P6">
    <property type="interactions" value="2212"/>
</dbReference>
<evidence type="ECO:0000256" key="1">
    <source>
        <dbReference type="ARBA" id="ARBA00004567"/>
    </source>
</evidence>
<reference evidence="10 12" key="1">
    <citation type="journal article" date="2007" name="Science">
        <title>Draft genome of the filarial nematode parasite Brugia malayi.</title>
        <authorList>
            <person name="Ghedin E."/>
            <person name="Wang S."/>
            <person name="Spiro D."/>
            <person name="Caler E."/>
            <person name="Zhao Q."/>
            <person name="Crabtree J."/>
            <person name="Allen J.E."/>
            <person name="Delcher A.L."/>
            <person name="Guiliano D.B."/>
            <person name="Miranda-Saavedra D."/>
            <person name="Angiuoli S.V."/>
            <person name="Creasy T."/>
            <person name="Amedeo P."/>
            <person name="Haas B."/>
            <person name="El-Sayed N.M."/>
            <person name="Wortman J.R."/>
            <person name="Feldblyum T."/>
            <person name="Tallon L."/>
            <person name="Schatz M."/>
            <person name="Shumway M."/>
            <person name="Koo H."/>
            <person name="Salzberg S.L."/>
            <person name="Schobel S."/>
            <person name="Pertea M."/>
            <person name="Pop M."/>
            <person name="White O."/>
            <person name="Barton G.J."/>
            <person name="Carlow C.K."/>
            <person name="Crawford M.J."/>
            <person name="Daub J."/>
            <person name="Dimmic M.W."/>
            <person name="Estes C.F."/>
            <person name="Foster J.M."/>
            <person name="Ganatra M."/>
            <person name="Gregory W.F."/>
            <person name="Johnson N.M."/>
            <person name="Jin J."/>
            <person name="Komuniecki R."/>
            <person name="Korf I."/>
            <person name="Kumar S."/>
            <person name="Laney S."/>
            <person name="Li B.W."/>
            <person name="Li W."/>
            <person name="Lindblom T.H."/>
            <person name="Lustigman S."/>
            <person name="Ma D."/>
            <person name="Maina C.V."/>
            <person name="Martin D.M."/>
            <person name="McCarter J.P."/>
            <person name="McReynolds L."/>
            <person name="Mitreva M."/>
            <person name="Nutman T.B."/>
            <person name="Parkinson J."/>
            <person name="Peregrin-Alvarez J.M."/>
            <person name="Poole C."/>
            <person name="Ren Q."/>
            <person name="Saunders L."/>
            <person name="Sluder A.E."/>
            <person name="Smith K."/>
            <person name="Stanke M."/>
            <person name="Unnasch T.R."/>
            <person name="Ware J."/>
            <person name="Wei A.D."/>
            <person name="Weil G."/>
            <person name="Williams D.J."/>
            <person name="Zhang Y."/>
            <person name="Williams S.A."/>
            <person name="Fraser-Liggett C."/>
            <person name="Slatko B."/>
            <person name="Blaxter M.L."/>
            <person name="Scott A.L."/>
        </authorList>
    </citation>
    <scope>NUCLEOTIDE SEQUENCE</scope>
    <source>
        <strain evidence="10 12">FR3</strain>
    </source>
</reference>
<dbReference type="OMA" id="ELMEWLN"/>
<keyword evidence="5 9" id="KW-0653">Protein transport</keyword>
<keyword evidence="8 9" id="KW-0539">Nucleus</keyword>
<reference evidence="11" key="3">
    <citation type="submission" date="2019-04" db="EMBL/GenBank/DDBJ databases">
        <authorList>
            <person name="Howe K."/>
            <person name="Paulini M."/>
            <person name="Williams G."/>
        </authorList>
    </citation>
    <scope>NUCLEOTIDE SEQUENCE [LARGE SCALE GENOMIC DNA]</scope>
    <source>
        <strain evidence="11">FR3</strain>
    </source>
</reference>
<protein>
    <recommendedName>
        <fullName evidence="9">Nuclear pore complex protein Nup85</fullName>
    </recommendedName>
</protein>
<evidence type="ECO:0000256" key="8">
    <source>
        <dbReference type="ARBA" id="ARBA00023242"/>
    </source>
</evidence>
<keyword evidence="7 9" id="KW-0906">Nuclear pore complex</keyword>
<dbReference type="WormBase" id="Bm5485">
    <property type="protein sequence ID" value="BM36107"/>
    <property type="gene ID" value="WBGene00225746"/>
    <property type="gene designation" value="Bma-npp-2"/>
</dbReference>
<dbReference type="PANTHER" id="PTHR13373:SF21">
    <property type="entry name" value="NUCLEAR PORE COMPLEX PROTEIN NUP85"/>
    <property type="match status" value="1"/>
</dbReference>
<dbReference type="WBParaSite" id="Bm5485.1">
    <property type="protein sequence ID" value="Bm5485.1"/>
    <property type="gene ID" value="WBGene00225746"/>
</dbReference>
<accession>A0A0I9N9P6</accession>
<dbReference type="GO" id="GO:0017056">
    <property type="term" value="F:structural constituent of nuclear pore"/>
    <property type="evidence" value="ECO:0007669"/>
    <property type="project" value="TreeGrafter"/>
</dbReference>
<reference evidence="10" key="2">
    <citation type="submission" date="2012-12" db="EMBL/GenBank/DDBJ databases">
        <authorList>
            <person name="Gao Y.W."/>
            <person name="Fan S.T."/>
            <person name="Sun H.T."/>
            <person name="Wang Z."/>
            <person name="Gao X.L."/>
            <person name="Li Y.G."/>
            <person name="Wang T.C."/>
            <person name="Zhang K."/>
            <person name="Xu W.W."/>
            <person name="Yu Z.J."/>
            <person name="Xia X.Z."/>
        </authorList>
    </citation>
    <scope>NUCLEOTIDE SEQUENCE</scope>
    <source>
        <strain evidence="10">FR3</strain>
    </source>
</reference>
<dbReference type="STRING" id="6279.A0A0I9N9P6"/>
<evidence type="ECO:0000256" key="3">
    <source>
        <dbReference type="ARBA" id="ARBA00022448"/>
    </source>
</evidence>
<dbReference type="Proteomes" id="UP000006672">
    <property type="component" value="Unassembled WGS sequence"/>
</dbReference>
<organism evidence="10">
    <name type="scientific">Brugia malayi</name>
    <name type="common">Filarial nematode worm</name>
    <dbReference type="NCBI Taxonomy" id="6279"/>
    <lineage>
        <taxon>Eukaryota</taxon>
        <taxon>Metazoa</taxon>
        <taxon>Ecdysozoa</taxon>
        <taxon>Nematoda</taxon>
        <taxon>Chromadorea</taxon>
        <taxon>Rhabditida</taxon>
        <taxon>Spirurina</taxon>
        <taxon>Spiruromorpha</taxon>
        <taxon>Filarioidea</taxon>
        <taxon>Onchocercidae</taxon>
        <taxon>Brugia</taxon>
    </lineage>
</organism>
<evidence type="ECO:0000313" key="10">
    <source>
        <dbReference type="EMBL" id="CTP81398.1"/>
    </source>
</evidence>
<keyword evidence="9" id="KW-0472">Membrane</keyword>
<dbReference type="RefSeq" id="XP_042933908.1">
    <property type="nucleotide sequence ID" value="XM_043077974.1"/>
</dbReference>
<dbReference type="EMBL" id="CAAKNF010000193">
    <property type="protein sequence ID" value="VIO92891.1"/>
    <property type="molecule type" value="Genomic_DNA"/>
</dbReference>
<keyword evidence="3 9" id="KW-0813">Transport</keyword>
<dbReference type="GO" id="GO:0031080">
    <property type="term" value="C:nuclear pore outer ring"/>
    <property type="evidence" value="ECO:0007669"/>
    <property type="project" value="TreeGrafter"/>
</dbReference>
<evidence type="ECO:0000256" key="7">
    <source>
        <dbReference type="ARBA" id="ARBA00023132"/>
    </source>
</evidence>
<evidence type="ECO:0000256" key="6">
    <source>
        <dbReference type="ARBA" id="ARBA00023010"/>
    </source>
</evidence>
<reference evidence="13" key="4">
    <citation type="submission" date="2019-12" db="UniProtKB">
        <authorList>
            <consortium name="WormBaseParasite"/>
        </authorList>
    </citation>
    <scope>IDENTIFICATION</scope>
</reference>
<dbReference type="PANTHER" id="PTHR13373">
    <property type="entry name" value="FROUNT PROTEIN-RELATED"/>
    <property type="match status" value="1"/>
</dbReference>
<dbReference type="GeneID" id="6099129"/>
<evidence type="ECO:0000256" key="2">
    <source>
        <dbReference type="ARBA" id="ARBA00005573"/>
    </source>
</evidence>
<dbReference type="GO" id="GO:0045893">
    <property type="term" value="P:positive regulation of DNA-templated transcription"/>
    <property type="evidence" value="ECO:0007669"/>
    <property type="project" value="TreeGrafter"/>
</dbReference>
<dbReference type="GO" id="GO:0006406">
    <property type="term" value="P:mRNA export from nucleus"/>
    <property type="evidence" value="ECO:0007669"/>
    <property type="project" value="TreeGrafter"/>
</dbReference>
<keyword evidence="12" id="KW-1185">Reference proteome</keyword>
<name>A0A0I9N9P6_BRUMA</name>
<dbReference type="GO" id="GO:0006606">
    <property type="term" value="P:protein import into nucleus"/>
    <property type="evidence" value="ECO:0007669"/>
    <property type="project" value="TreeGrafter"/>
</dbReference>
<dbReference type="InterPro" id="IPR011502">
    <property type="entry name" value="Nucleoporin_Nup85"/>
</dbReference>
<comment type="similarity">
    <text evidence="2 9">Belongs to the nucleoporin Nup85 family.</text>
</comment>
<evidence type="ECO:0000256" key="4">
    <source>
        <dbReference type="ARBA" id="ARBA00022816"/>
    </source>
</evidence>
<keyword evidence="4 9" id="KW-0509">mRNA transport</keyword>
<dbReference type="EMBL" id="LN856981">
    <property type="protein sequence ID" value="CTP81398.1"/>
    <property type="molecule type" value="Genomic_DNA"/>
</dbReference>
<dbReference type="Pfam" id="PF07575">
    <property type="entry name" value="Nucleopor_Nup85"/>
    <property type="match status" value="1"/>
</dbReference>
<evidence type="ECO:0000313" key="11">
    <source>
        <dbReference type="EMBL" id="VIO92891.1"/>
    </source>
</evidence>
<evidence type="ECO:0000313" key="14">
    <source>
        <dbReference type="WormBase" id="Bm5485"/>
    </source>
</evidence>
<comment type="function">
    <text evidence="9">Functions as a component of the nuclear pore complex (NPC).</text>
</comment>
<dbReference type="GO" id="GO:0031965">
    <property type="term" value="C:nuclear membrane"/>
    <property type="evidence" value="ECO:0007669"/>
    <property type="project" value="UniProtKB-UniRule"/>
</dbReference>
<gene>
    <name evidence="14" type="primary">bma-npp-2</name>
    <name evidence="10 13" type="synonym">Bma-npp-2</name>
    <name evidence="14" type="ORF">Bm5485</name>
    <name evidence="11" type="ORF">BM_BM5485</name>
    <name evidence="10" type="ORF">BM_Bm5485</name>
</gene>
<evidence type="ECO:0000256" key="5">
    <source>
        <dbReference type="ARBA" id="ARBA00022927"/>
    </source>
</evidence>
<evidence type="ECO:0000313" key="13">
    <source>
        <dbReference type="WBParaSite" id="Bm5485.1"/>
    </source>
</evidence>
<comment type="subcellular location">
    <subcellularLocation>
        <location evidence="1 9">Nucleus</location>
        <location evidence="1 9">Nuclear pore complex</location>
    </subcellularLocation>
</comment>
<dbReference type="AlphaFoldDB" id="A0A0I9N9P6"/>
<accession>A0A4E9F990</accession>
<dbReference type="OrthoDB" id="17644at2759"/>
<evidence type="ECO:0000256" key="9">
    <source>
        <dbReference type="RuleBase" id="RU365073"/>
    </source>
</evidence>
<evidence type="ECO:0000313" key="12">
    <source>
        <dbReference type="Proteomes" id="UP000006672"/>
    </source>
</evidence>
<sequence>MQACKLMRYAAFDANTSEIVVALSNIDKTRSTDNIPAGDLIRAVSIKHVNQTIFKHPAMQLLVHESHSIFSRAQRDAKVFTLTVSDVLSYSLQYRSIIRSTLSTIPVSEYEIKESLSTAELIWSLVEAIFIKTHDSSIVVDLMSWARLCLAHTPYVDEISNVLRGSKIKRLNKQHFWQQIIYFVLSGMFNNAATFLETYGNLCDDVAVRCLAKVLSEIKMNVLNDENTALDFITTQEEVRNMCTRGLFRTNAEAEKVAMIIAGDIPTITLVSAQLDNWFELVPPYLLFIRPCATLPQLKDAVKDCLKIFGINKCDGIDAVMCELFSLEALRALHRISTSSTNWWFPAHLADLLQKADERIISAYDMDVRQHLIIEYGSSLFSEPGLWQVGFDYLRETGNEGLSHLELLIAQVPLDNETVATKLCSLCDEVDFDQTRKDIARAMAYRLLRTGRWGGALSWAIRSRDIEIVSTVADQVISRCSPDQFSSITVVEHFTEVMLLSSSFIFLHRYYKFRKLLDSDQKVKAAELLVELIVSDLVPREFDVILLSDLISILSEEDEVIISKDGSEQLLEHLVKYEADGPFQHNYDEWKMRLRTVRFLLLRNLAHVISSTSL</sequence>